<sequence length="149" mass="17282">MSSISSKHFSDTDKEMIRRERHADAQARYRERYLLETCAKARVRMQRHRAAVKRSPQAAAAAAERRQVTDADYRFARSELDSSNATPSLTNYLNSKFIEKFGQRAFIRTYLPLHDTLGPYILGKKFLWESEPVRRRKSKKKSKEAGAQS</sequence>
<evidence type="ECO:0000256" key="1">
    <source>
        <dbReference type="SAM" id="MobiDB-lite"/>
    </source>
</evidence>
<comment type="caution">
    <text evidence="2">The sequence shown here is derived from an EMBL/GenBank/DDBJ whole genome shotgun (WGS) entry which is preliminary data.</text>
</comment>
<protein>
    <submittedName>
        <fullName evidence="2">Uncharacterized protein</fullName>
    </submittedName>
</protein>
<proteinExistence type="predicted"/>
<evidence type="ECO:0000313" key="2">
    <source>
        <dbReference type="EMBL" id="KAJ7029927.1"/>
    </source>
</evidence>
<gene>
    <name evidence="2" type="ORF">C8F04DRAFT_1187280</name>
</gene>
<evidence type="ECO:0000313" key="3">
    <source>
        <dbReference type="Proteomes" id="UP001218188"/>
    </source>
</evidence>
<organism evidence="2 3">
    <name type="scientific">Mycena alexandri</name>
    <dbReference type="NCBI Taxonomy" id="1745969"/>
    <lineage>
        <taxon>Eukaryota</taxon>
        <taxon>Fungi</taxon>
        <taxon>Dikarya</taxon>
        <taxon>Basidiomycota</taxon>
        <taxon>Agaricomycotina</taxon>
        <taxon>Agaricomycetes</taxon>
        <taxon>Agaricomycetidae</taxon>
        <taxon>Agaricales</taxon>
        <taxon>Marasmiineae</taxon>
        <taxon>Mycenaceae</taxon>
        <taxon>Mycena</taxon>
    </lineage>
</organism>
<dbReference type="Proteomes" id="UP001218188">
    <property type="component" value="Unassembled WGS sequence"/>
</dbReference>
<name>A0AAD6SMJ9_9AGAR</name>
<keyword evidence="3" id="KW-1185">Reference proteome</keyword>
<accession>A0AAD6SMJ9</accession>
<dbReference type="EMBL" id="JARJCM010000096">
    <property type="protein sequence ID" value="KAJ7029927.1"/>
    <property type="molecule type" value="Genomic_DNA"/>
</dbReference>
<feature type="region of interest" description="Disordered" evidence="1">
    <location>
        <begin position="1"/>
        <end position="22"/>
    </location>
</feature>
<dbReference type="AlphaFoldDB" id="A0AAD6SMJ9"/>
<reference evidence="2" key="1">
    <citation type="submission" date="2023-03" db="EMBL/GenBank/DDBJ databases">
        <title>Massive genome expansion in bonnet fungi (Mycena s.s.) driven by repeated elements and novel gene families across ecological guilds.</title>
        <authorList>
            <consortium name="Lawrence Berkeley National Laboratory"/>
            <person name="Harder C.B."/>
            <person name="Miyauchi S."/>
            <person name="Viragh M."/>
            <person name="Kuo A."/>
            <person name="Thoen E."/>
            <person name="Andreopoulos B."/>
            <person name="Lu D."/>
            <person name="Skrede I."/>
            <person name="Drula E."/>
            <person name="Henrissat B."/>
            <person name="Morin E."/>
            <person name="Kohler A."/>
            <person name="Barry K."/>
            <person name="LaButti K."/>
            <person name="Morin E."/>
            <person name="Salamov A."/>
            <person name="Lipzen A."/>
            <person name="Mereny Z."/>
            <person name="Hegedus B."/>
            <person name="Baldrian P."/>
            <person name="Stursova M."/>
            <person name="Weitz H."/>
            <person name="Taylor A."/>
            <person name="Grigoriev I.V."/>
            <person name="Nagy L.G."/>
            <person name="Martin F."/>
            <person name="Kauserud H."/>
        </authorList>
    </citation>
    <scope>NUCLEOTIDE SEQUENCE</scope>
    <source>
        <strain evidence="2">CBHHK200</strain>
    </source>
</reference>
<feature type="compositionally biased region" description="Basic and acidic residues" evidence="1">
    <location>
        <begin position="8"/>
        <end position="22"/>
    </location>
</feature>